<keyword evidence="9 11" id="KW-0472">Membrane</keyword>
<evidence type="ECO:0000256" key="9">
    <source>
        <dbReference type="ARBA" id="ARBA00023136"/>
    </source>
</evidence>
<evidence type="ECO:0000256" key="4">
    <source>
        <dbReference type="ARBA" id="ARBA00022496"/>
    </source>
</evidence>
<evidence type="ECO:0008006" key="18">
    <source>
        <dbReference type="Google" id="ProtNLM"/>
    </source>
</evidence>
<evidence type="ECO:0000256" key="13">
    <source>
        <dbReference type="SAM" id="SignalP"/>
    </source>
</evidence>
<evidence type="ECO:0000256" key="12">
    <source>
        <dbReference type="RuleBase" id="RU003357"/>
    </source>
</evidence>
<evidence type="ECO:0000259" key="15">
    <source>
        <dbReference type="Pfam" id="PF07715"/>
    </source>
</evidence>
<dbReference type="PROSITE" id="PS52016">
    <property type="entry name" value="TONB_DEPENDENT_REC_3"/>
    <property type="match status" value="1"/>
</dbReference>
<dbReference type="PANTHER" id="PTHR32552:SF81">
    <property type="entry name" value="TONB-DEPENDENT OUTER MEMBRANE RECEPTOR"/>
    <property type="match status" value="1"/>
</dbReference>
<keyword evidence="7" id="KW-0406">Ion transport</keyword>
<evidence type="ECO:0000256" key="7">
    <source>
        <dbReference type="ARBA" id="ARBA00023065"/>
    </source>
</evidence>
<dbReference type="PANTHER" id="PTHR32552">
    <property type="entry name" value="FERRICHROME IRON RECEPTOR-RELATED"/>
    <property type="match status" value="1"/>
</dbReference>
<keyword evidence="8 12" id="KW-0798">TonB box</keyword>
<dbReference type="EMBL" id="AWGB01000023">
    <property type="protein sequence ID" value="ESQ90500.1"/>
    <property type="molecule type" value="Genomic_DNA"/>
</dbReference>
<dbReference type="InterPro" id="IPR036942">
    <property type="entry name" value="Beta-barrel_TonB_sf"/>
</dbReference>
<reference evidence="16 17" key="1">
    <citation type="journal article" date="2014" name="Nature">
        <title>Sequential evolution of bacterial morphology by co-option of a developmental regulator.</title>
        <authorList>
            <person name="Jiang C."/>
            <person name="Brown P.J."/>
            <person name="Ducret A."/>
            <person name="Brun Y.V."/>
        </authorList>
    </citation>
    <scope>NUCLEOTIDE SEQUENCE [LARGE SCALE GENOMIC DNA]</scope>
    <source>
        <strain evidence="16 17">DSM 16100</strain>
    </source>
</reference>
<evidence type="ECO:0000259" key="14">
    <source>
        <dbReference type="Pfam" id="PF00593"/>
    </source>
</evidence>
<feature type="signal peptide" evidence="13">
    <location>
        <begin position="1"/>
        <end position="36"/>
    </location>
</feature>
<dbReference type="PATRIC" id="fig|1121022.4.peg.2498"/>
<dbReference type="CDD" id="cd01347">
    <property type="entry name" value="ligand_gated_channel"/>
    <property type="match status" value="1"/>
</dbReference>
<evidence type="ECO:0000256" key="11">
    <source>
        <dbReference type="PROSITE-ProRule" id="PRU01360"/>
    </source>
</evidence>
<keyword evidence="13" id="KW-0732">Signal</keyword>
<keyword evidence="5 11" id="KW-0812">Transmembrane</keyword>
<evidence type="ECO:0000313" key="16">
    <source>
        <dbReference type="EMBL" id="ESQ90500.1"/>
    </source>
</evidence>
<dbReference type="GO" id="GO:0006826">
    <property type="term" value="P:iron ion transport"/>
    <property type="evidence" value="ECO:0007669"/>
    <property type="project" value="UniProtKB-KW"/>
</dbReference>
<evidence type="ECO:0000256" key="10">
    <source>
        <dbReference type="ARBA" id="ARBA00023237"/>
    </source>
</evidence>
<dbReference type="InterPro" id="IPR039426">
    <property type="entry name" value="TonB-dep_rcpt-like"/>
</dbReference>
<dbReference type="InterPro" id="IPR000531">
    <property type="entry name" value="Beta-barrel_TonB"/>
</dbReference>
<dbReference type="Pfam" id="PF07715">
    <property type="entry name" value="Plug"/>
    <property type="match status" value="1"/>
</dbReference>
<dbReference type="SUPFAM" id="SSF56935">
    <property type="entry name" value="Porins"/>
    <property type="match status" value="1"/>
</dbReference>
<sequence length="774" mass="83752">MLNMPASAFLRNRRTSLATSGVIAGLLVSASFGAQAQTAELAAPVAEDSTIVVVTAQKRKENVREVPLSITVLSADKLAKQHVEDYADLARTVPGLSFTNTGNSGTSRITLRGIGSSSGAATVGIYLNDVSLTIPNQFFTGVTLPRLFDLDHVEVLRGPQGTLYGDSSLGGTMRFITVQPNLNRYGGYLTGDISNTSGGGDNGRIEGAINLPLGDRVALRVAAQSEYASGFVDHVDAEGAVDNKDVNSERTNAVRATLLIQPNDTLKITPAIQWQETHSADTGIFDTSLPKFQEAKGIRESGIDTMYVPSLTIEKTFGDYALTSVTSFMYRQLKRQFDATIYDSEYVASALDPDFGDNFATIASLPGIMYNTDTVQNWSQEVRFSSPSIKASGKRYEWQVGAYYNYLRTRTLDDEFVLGINDTVQALYGATVEDMLGYAAPNDQMGYFHPRRWLEQGAVFAEGSYMVASKLKATVGVRQAYAWNRFVSQEGGWLADGTPPEDAAKSNAHPLTPKVAVTYIANDNVNLYGSATKGYRLGGQNDALPNFCAAAIGDLGLTVAGSRSYKPDSLWAYELGAKTQWLNRRLTINGSLYSIDWNNIQQQLRLASCGYVITANAGNAKSQGAELEINARVTDAFTLSVSGSLSDAHITKEAAGSSAKVGQKVLGVPDKSLMVGLDYSAPVNDDTSVFASLNWNYTGKSYGSFSVTNTDYERPSYSVVNTNFGLSYKDLTLSVYVKNLLDDQTIIQKPSVLFITQGLTVWPRTVGMSLSKQF</sequence>
<keyword evidence="2 11" id="KW-0813">Transport</keyword>
<dbReference type="GO" id="GO:0009279">
    <property type="term" value="C:cell outer membrane"/>
    <property type="evidence" value="ECO:0007669"/>
    <property type="project" value="UniProtKB-SubCell"/>
</dbReference>
<proteinExistence type="inferred from homology"/>
<evidence type="ECO:0000256" key="5">
    <source>
        <dbReference type="ARBA" id="ARBA00022692"/>
    </source>
</evidence>
<dbReference type="eggNOG" id="COG4771">
    <property type="taxonomic scope" value="Bacteria"/>
</dbReference>
<evidence type="ECO:0000256" key="8">
    <source>
        <dbReference type="ARBA" id="ARBA00023077"/>
    </source>
</evidence>
<feature type="domain" description="TonB-dependent receptor plug" evidence="15">
    <location>
        <begin position="63"/>
        <end position="172"/>
    </location>
</feature>
<dbReference type="Gene3D" id="2.40.170.20">
    <property type="entry name" value="TonB-dependent receptor, beta-barrel domain"/>
    <property type="match status" value="1"/>
</dbReference>
<comment type="caution">
    <text evidence="16">The sequence shown here is derived from an EMBL/GenBank/DDBJ whole genome shotgun (WGS) entry which is preliminary data.</text>
</comment>
<evidence type="ECO:0000313" key="17">
    <source>
        <dbReference type="Proteomes" id="UP000017837"/>
    </source>
</evidence>
<evidence type="ECO:0000256" key="1">
    <source>
        <dbReference type="ARBA" id="ARBA00004571"/>
    </source>
</evidence>
<comment type="subcellular location">
    <subcellularLocation>
        <location evidence="1 11">Cell outer membrane</location>
        <topology evidence="1 11">Multi-pass membrane protein</topology>
    </subcellularLocation>
</comment>
<keyword evidence="3 11" id="KW-1134">Transmembrane beta strand</keyword>
<evidence type="ECO:0000256" key="2">
    <source>
        <dbReference type="ARBA" id="ARBA00022448"/>
    </source>
</evidence>
<dbReference type="STRING" id="1121022.GCA_000376105_03109"/>
<comment type="similarity">
    <text evidence="11 12">Belongs to the TonB-dependent receptor family.</text>
</comment>
<dbReference type="Pfam" id="PF00593">
    <property type="entry name" value="TonB_dep_Rec_b-barrel"/>
    <property type="match status" value="1"/>
</dbReference>
<organism evidence="16 17">
    <name type="scientific">Asticcacaulis benevestitus DSM 16100 = ATCC BAA-896</name>
    <dbReference type="NCBI Taxonomy" id="1121022"/>
    <lineage>
        <taxon>Bacteria</taxon>
        <taxon>Pseudomonadati</taxon>
        <taxon>Pseudomonadota</taxon>
        <taxon>Alphaproteobacteria</taxon>
        <taxon>Caulobacterales</taxon>
        <taxon>Caulobacteraceae</taxon>
        <taxon>Asticcacaulis</taxon>
    </lineage>
</organism>
<dbReference type="Proteomes" id="UP000017837">
    <property type="component" value="Unassembled WGS sequence"/>
</dbReference>
<dbReference type="AlphaFoldDB" id="V4PY47"/>
<feature type="domain" description="TonB-dependent receptor-like beta-barrel" evidence="14">
    <location>
        <begin position="334"/>
        <end position="740"/>
    </location>
</feature>
<evidence type="ECO:0000256" key="6">
    <source>
        <dbReference type="ARBA" id="ARBA00023004"/>
    </source>
</evidence>
<keyword evidence="17" id="KW-1185">Reference proteome</keyword>
<accession>V4PY47</accession>
<evidence type="ECO:0000256" key="3">
    <source>
        <dbReference type="ARBA" id="ARBA00022452"/>
    </source>
</evidence>
<gene>
    <name evidence="16" type="ORF">ABENE_12320</name>
</gene>
<feature type="chain" id="PRO_5004725477" description="TonB-denpendent receptor" evidence="13">
    <location>
        <begin position="37"/>
        <end position="774"/>
    </location>
</feature>
<protein>
    <recommendedName>
        <fullName evidence="18">TonB-denpendent receptor</fullName>
    </recommendedName>
</protein>
<keyword evidence="6" id="KW-0408">Iron</keyword>
<dbReference type="InterPro" id="IPR012910">
    <property type="entry name" value="Plug_dom"/>
</dbReference>
<keyword evidence="4" id="KW-0410">Iron transport</keyword>
<keyword evidence="10 11" id="KW-0998">Cell outer membrane</keyword>
<name>V4PY47_9CAUL</name>